<keyword evidence="2" id="KW-1185">Reference proteome</keyword>
<dbReference type="Proteomes" id="UP001321481">
    <property type="component" value="Unassembled WGS sequence"/>
</dbReference>
<proteinExistence type="predicted"/>
<sequence>MSAPTHDPTLRCKYLGGPRDGLLTADLPPELSGEKLTGLVSKIPLSQPHQFSLFAVYVCTSETQINTFWIFEFERLEGPNGEQLVVEAPVSQTLDTAG</sequence>
<name>A0ABT6ZBT0_9MICO</name>
<reference evidence="1 2" key="1">
    <citation type="submission" date="2023-05" db="EMBL/GenBank/DDBJ databases">
        <title>Microbacterium dauci sp.nov., Isolated from Carrot Rhizosphere Soil.</title>
        <authorList>
            <person name="Xiao Z."/>
            <person name="Zheng J."/>
        </authorList>
    </citation>
    <scope>NUCLEOTIDE SEQUENCE [LARGE SCALE GENOMIC DNA]</scope>
    <source>
        <strain evidence="1 2">LX3-4</strain>
    </source>
</reference>
<evidence type="ECO:0000313" key="1">
    <source>
        <dbReference type="EMBL" id="MDJ1113398.1"/>
    </source>
</evidence>
<protein>
    <submittedName>
        <fullName evidence="1">Uncharacterized protein</fullName>
    </submittedName>
</protein>
<evidence type="ECO:0000313" key="2">
    <source>
        <dbReference type="Proteomes" id="UP001321481"/>
    </source>
</evidence>
<comment type="caution">
    <text evidence="1">The sequence shown here is derived from an EMBL/GenBank/DDBJ whole genome shotgun (WGS) entry which is preliminary data.</text>
</comment>
<accession>A0ABT6ZBT0</accession>
<gene>
    <name evidence="1" type="ORF">QNI14_02915</name>
</gene>
<dbReference type="RefSeq" id="WP_283714693.1">
    <property type="nucleotide sequence ID" value="NZ_JASJND010000001.1"/>
</dbReference>
<dbReference type="EMBL" id="JASJND010000001">
    <property type="protein sequence ID" value="MDJ1113398.1"/>
    <property type="molecule type" value="Genomic_DNA"/>
</dbReference>
<organism evidence="1 2">
    <name type="scientific">Microbacterium dauci</name>
    <dbReference type="NCBI Taxonomy" id="3048008"/>
    <lineage>
        <taxon>Bacteria</taxon>
        <taxon>Bacillati</taxon>
        <taxon>Actinomycetota</taxon>
        <taxon>Actinomycetes</taxon>
        <taxon>Micrococcales</taxon>
        <taxon>Microbacteriaceae</taxon>
        <taxon>Microbacterium</taxon>
    </lineage>
</organism>